<organism evidence="1 2">
    <name type="scientific">Lacticaseibacillus paracasei NRIC 0644</name>
    <dbReference type="NCBI Taxonomy" id="1435038"/>
    <lineage>
        <taxon>Bacteria</taxon>
        <taxon>Bacillati</taxon>
        <taxon>Bacillota</taxon>
        <taxon>Bacilli</taxon>
        <taxon>Lactobacillales</taxon>
        <taxon>Lactobacillaceae</taxon>
        <taxon>Lacticaseibacillus</taxon>
    </lineage>
</organism>
<gene>
    <name evidence="1" type="ORF">LC0644_1069</name>
</gene>
<accession>A0A0C9NWY1</accession>
<dbReference type="Proteomes" id="UP000032552">
    <property type="component" value="Unassembled WGS sequence"/>
</dbReference>
<name>A0A0C9NWY1_LACPA</name>
<evidence type="ECO:0000313" key="2">
    <source>
        <dbReference type="Proteomes" id="UP000032552"/>
    </source>
</evidence>
<dbReference type="EMBL" id="BAYM01000080">
    <property type="protein sequence ID" value="GAN36480.1"/>
    <property type="molecule type" value="Genomic_DNA"/>
</dbReference>
<proteinExistence type="predicted"/>
<evidence type="ECO:0000313" key="1">
    <source>
        <dbReference type="EMBL" id="GAN36480.1"/>
    </source>
</evidence>
<dbReference type="AlphaFoldDB" id="A0A0C9NWY1"/>
<comment type="caution">
    <text evidence="1">The sequence shown here is derived from an EMBL/GenBank/DDBJ whole genome shotgun (WGS) entry which is preliminary data.</text>
</comment>
<sequence>MYGTHVDTNGNFIVYNGSKNAAQMTRDGFRATPAYEMAENFVGDVGEAQTDADQKALVEIDPLVFDLINTEKPYQVFLAAYDDTHFWVSERGADYFIVSSNVPKANFGWELKGKRRGYEDQRLVETEKNYQDLEEMEGHKATA</sequence>
<reference evidence="2" key="1">
    <citation type="submission" date="2014-05" db="EMBL/GenBank/DDBJ databases">
        <title>Whole genome sequencing of Lactobacillus casei NRIC0644.</title>
        <authorList>
            <person name="Atarashi H."/>
            <person name="Yoshida Y."/>
            <person name="Fujimura S."/>
            <person name="Tanaka N."/>
            <person name="Shiwa Y."/>
            <person name="Yoshikawa H."/>
            <person name="Okada S."/>
            <person name="Nakagawa J."/>
        </authorList>
    </citation>
    <scope>NUCLEOTIDE SEQUENCE [LARGE SCALE GENOMIC DNA]</scope>
    <source>
        <strain evidence="2">NRIC0644</strain>
    </source>
</reference>
<protein>
    <submittedName>
        <fullName evidence="1">Uncharacterized protein</fullName>
    </submittedName>
</protein>